<feature type="non-terminal residue" evidence="1">
    <location>
        <position position="1"/>
    </location>
</feature>
<sequence length="271" mass="29337">VSASTSTTCSPTHTPNKRRCTRPEDSSDANKENIPPLLQDATPTATESRPIRGIRRSATSTSVATTARRQLARAESTPVIELGNLQLATPPVTPSKTNLSKTTPYAEARALLRTSSSASSAGTLTGRDAERTIITGFLTGNEDTCLYISGTPGTGKTALVNDILKEKDDLIRQYVNCTGMKAEQIKELTRQTRDDRAEEGKTIIMILDELEELKGDSLAGLLSIATDQFRIIGISNTHTLTTKPTASTITLHFKPYTSQEMTDIISKRLEA</sequence>
<accession>A0ACA9QI38</accession>
<proteinExistence type="predicted"/>
<comment type="caution">
    <text evidence="1">The sequence shown here is derived from an EMBL/GenBank/DDBJ whole genome shotgun (WGS) entry which is preliminary data.</text>
</comment>
<evidence type="ECO:0000313" key="1">
    <source>
        <dbReference type="EMBL" id="CAG8752088.1"/>
    </source>
</evidence>
<name>A0ACA9QI38_9GLOM</name>
<protein>
    <submittedName>
        <fullName evidence="1">15929_t:CDS:1</fullName>
    </submittedName>
</protein>
<reference evidence="1" key="1">
    <citation type="submission" date="2021-06" db="EMBL/GenBank/DDBJ databases">
        <authorList>
            <person name="Kallberg Y."/>
            <person name="Tangrot J."/>
            <person name="Rosling A."/>
        </authorList>
    </citation>
    <scope>NUCLEOTIDE SEQUENCE</scope>
    <source>
        <strain evidence="1">CL356</strain>
    </source>
</reference>
<dbReference type="EMBL" id="CAJVPT010053740">
    <property type="protein sequence ID" value="CAG8752088.1"/>
    <property type="molecule type" value="Genomic_DNA"/>
</dbReference>
<organism evidence="1 2">
    <name type="scientific">Acaulospora colombiana</name>
    <dbReference type="NCBI Taxonomy" id="27376"/>
    <lineage>
        <taxon>Eukaryota</taxon>
        <taxon>Fungi</taxon>
        <taxon>Fungi incertae sedis</taxon>
        <taxon>Mucoromycota</taxon>
        <taxon>Glomeromycotina</taxon>
        <taxon>Glomeromycetes</taxon>
        <taxon>Diversisporales</taxon>
        <taxon>Acaulosporaceae</taxon>
        <taxon>Acaulospora</taxon>
    </lineage>
</organism>
<evidence type="ECO:0000313" key="2">
    <source>
        <dbReference type="Proteomes" id="UP000789525"/>
    </source>
</evidence>
<keyword evidence="2" id="KW-1185">Reference proteome</keyword>
<dbReference type="Proteomes" id="UP000789525">
    <property type="component" value="Unassembled WGS sequence"/>
</dbReference>
<gene>
    <name evidence="1" type="ORF">ACOLOM_LOCUS12745</name>
</gene>
<feature type="non-terminal residue" evidence="1">
    <location>
        <position position="271"/>
    </location>
</feature>